<name>A0ABS2Q2B9_9BACL</name>
<protein>
    <submittedName>
        <fullName evidence="1">Uncharacterized protein</fullName>
    </submittedName>
</protein>
<comment type="caution">
    <text evidence="1">The sequence shown here is derived from an EMBL/GenBank/DDBJ whole genome shotgun (WGS) entry which is preliminary data.</text>
</comment>
<keyword evidence="2" id="KW-1185">Reference proteome</keyword>
<accession>A0ABS2Q2B9</accession>
<proteinExistence type="predicted"/>
<dbReference type="EMBL" id="JAFBER010000018">
    <property type="protein sequence ID" value="MBM7646266.1"/>
    <property type="molecule type" value="Genomic_DNA"/>
</dbReference>
<gene>
    <name evidence="1" type="ORF">JOD45_002494</name>
</gene>
<reference evidence="1 2" key="1">
    <citation type="submission" date="2021-01" db="EMBL/GenBank/DDBJ databases">
        <title>Genomic Encyclopedia of Type Strains, Phase IV (KMG-IV): sequencing the most valuable type-strain genomes for metagenomic binning, comparative biology and taxonomic classification.</title>
        <authorList>
            <person name="Goeker M."/>
        </authorList>
    </citation>
    <scope>NUCLEOTIDE SEQUENCE [LARGE SCALE GENOMIC DNA]</scope>
    <source>
        <strain evidence="1 2">DSM 28236</strain>
    </source>
</reference>
<evidence type="ECO:0000313" key="2">
    <source>
        <dbReference type="Proteomes" id="UP000808914"/>
    </source>
</evidence>
<evidence type="ECO:0000313" key="1">
    <source>
        <dbReference type="EMBL" id="MBM7646266.1"/>
    </source>
</evidence>
<organism evidence="1 2">
    <name type="scientific">Scopulibacillus daqui</name>
    <dbReference type="NCBI Taxonomy" id="1469162"/>
    <lineage>
        <taxon>Bacteria</taxon>
        <taxon>Bacillati</taxon>
        <taxon>Bacillota</taxon>
        <taxon>Bacilli</taxon>
        <taxon>Bacillales</taxon>
        <taxon>Sporolactobacillaceae</taxon>
        <taxon>Scopulibacillus</taxon>
    </lineage>
</organism>
<sequence>MSCQPSMAGIFLINIGPFWINEKESLVRINNGLHIKNFIIRLWKGWFHEVGIKIAK</sequence>
<dbReference type="Proteomes" id="UP000808914">
    <property type="component" value="Unassembled WGS sequence"/>
</dbReference>